<keyword evidence="6 10" id="KW-0573">Peptidoglycan synthesis</keyword>
<dbReference type="GO" id="GO:0005886">
    <property type="term" value="C:plasma membrane"/>
    <property type="evidence" value="ECO:0007669"/>
    <property type="project" value="UniProtKB-SubCell"/>
</dbReference>
<dbReference type="GO" id="GO:0008360">
    <property type="term" value="P:regulation of cell shape"/>
    <property type="evidence" value="ECO:0007669"/>
    <property type="project" value="UniProtKB-KW"/>
</dbReference>
<comment type="caution">
    <text evidence="10">Lacks conserved residue(s) required for the propagation of feature annotation.</text>
</comment>
<dbReference type="SUPFAM" id="SSF53756">
    <property type="entry name" value="UDP-Glycosyltransferase/glycogen phosphorylase"/>
    <property type="match status" value="1"/>
</dbReference>
<gene>
    <name evidence="10 13" type="primary">murG</name>
    <name evidence="13" type="ORF">IAD15_06320</name>
</gene>
<comment type="caution">
    <text evidence="13">The sequence shown here is derived from an EMBL/GenBank/DDBJ whole genome shotgun (WGS) entry which is preliminary data.</text>
</comment>
<keyword evidence="3 10" id="KW-0328">Glycosyltransferase</keyword>
<evidence type="ECO:0000313" key="13">
    <source>
        <dbReference type="EMBL" id="HIU13668.1"/>
    </source>
</evidence>
<evidence type="ECO:0000256" key="10">
    <source>
        <dbReference type="HAMAP-Rule" id="MF_00033"/>
    </source>
</evidence>
<sequence>MRVIFGTGGTGGHLYPALALASYIQKQDPTSEFLFVGTPNHLEATVVPARGYAFEAMDLQGLAGSPIKKAKALLKFVGSLNKSKKIIRKFKPDIVVGFGGYVSSSIVLAASKQHIPTLIHEQNSIVGLANRMLIKHVDAIVACYEKAMESFPKEKTYLLGNPRASEVVEMTLTDRRASYGLAKDQPFVLIVMGSLGSSSVNRVIEEAMGQFASKPYDVVFVTGEKQYDRVMREVEEVSSQVKIVPYVDDLPGLMQYASLVVSRAGASTLAEITSLGVPALLIPSPYVASNHQEYNARELCDQGAACMILESELQPDRLVQTIDALLYDKQKLDDMRQRAKALGKPQASHDIYDLMLKVIQSR</sequence>
<feature type="domain" description="Glycosyl transferase family 28 C-terminal" evidence="12">
    <location>
        <begin position="188"/>
        <end position="349"/>
    </location>
</feature>
<dbReference type="EMBL" id="DVMJ01000053">
    <property type="protein sequence ID" value="HIU13668.1"/>
    <property type="molecule type" value="Genomic_DNA"/>
</dbReference>
<evidence type="ECO:0000256" key="3">
    <source>
        <dbReference type="ARBA" id="ARBA00022676"/>
    </source>
</evidence>
<keyword evidence="8 10" id="KW-0131">Cell cycle</keyword>
<comment type="catalytic activity">
    <reaction evidence="10">
        <text>di-trans,octa-cis-undecaprenyl diphospho-N-acetyl-alpha-D-muramoyl-L-alanyl-D-glutamyl-meso-2,6-diaminopimeloyl-D-alanyl-D-alanine + UDP-N-acetyl-alpha-D-glucosamine = di-trans,octa-cis-undecaprenyl diphospho-[N-acetyl-alpha-D-glucosaminyl-(1-&gt;4)]-N-acetyl-alpha-D-muramoyl-L-alanyl-D-glutamyl-meso-2,6-diaminopimeloyl-D-alanyl-D-alanine + UDP + H(+)</text>
        <dbReference type="Rhea" id="RHEA:31227"/>
        <dbReference type="ChEBI" id="CHEBI:15378"/>
        <dbReference type="ChEBI" id="CHEBI:57705"/>
        <dbReference type="ChEBI" id="CHEBI:58223"/>
        <dbReference type="ChEBI" id="CHEBI:61387"/>
        <dbReference type="ChEBI" id="CHEBI:61388"/>
        <dbReference type="EC" id="2.4.1.227"/>
    </reaction>
</comment>
<reference evidence="13" key="1">
    <citation type="submission" date="2020-10" db="EMBL/GenBank/DDBJ databases">
        <authorList>
            <person name="Gilroy R."/>
        </authorList>
    </citation>
    <scope>NUCLEOTIDE SEQUENCE</scope>
    <source>
        <strain evidence="13">CHK195-11698</strain>
    </source>
</reference>
<comment type="similarity">
    <text evidence="10">Belongs to the glycosyltransferase 28 family. MurG subfamily.</text>
</comment>
<comment type="subcellular location">
    <subcellularLocation>
        <location evidence="10">Cell membrane</location>
        <topology evidence="10">Peripheral membrane protein</topology>
        <orientation evidence="10">Cytoplasmic side</orientation>
    </subcellularLocation>
</comment>
<dbReference type="GO" id="GO:0050511">
    <property type="term" value="F:undecaprenyldiphospho-muramoylpentapeptide beta-N-acetylglucosaminyltransferase activity"/>
    <property type="evidence" value="ECO:0007669"/>
    <property type="project" value="UniProtKB-UniRule"/>
</dbReference>
<evidence type="ECO:0000259" key="11">
    <source>
        <dbReference type="Pfam" id="PF03033"/>
    </source>
</evidence>
<dbReference type="EC" id="2.4.1.227" evidence="10"/>
<dbReference type="GO" id="GO:0009252">
    <property type="term" value="P:peptidoglycan biosynthetic process"/>
    <property type="evidence" value="ECO:0007669"/>
    <property type="project" value="UniProtKB-UniRule"/>
</dbReference>
<evidence type="ECO:0000256" key="9">
    <source>
        <dbReference type="ARBA" id="ARBA00023316"/>
    </source>
</evidence>
<dbReference type="AlphaFoldDB" id="A0A9D1HNI1"/>
<protein>
    <recommendedName>
        <fullName evidence="10">UDP-N-acetylglucosamine--N-acetylmuramyl-(pentapeptide) pyrophosphoryl-undecaprenol N-acetylglucosamine transferase</fullName>
        <ecNumber evidence="10">2.4.1.227</ecNumber>
    </recommendedName>
    <alternativeName>
        <fullName evidence="10">Undecaprenyl-PP-MurNAc-pentapeptide-UDPGlcNAc GlcNAc transferase</fullName>
    </alternativeName>
</protein>
<comment type="pathway">
    <text evidence="10">Cell wall biogenesis; peptidoglycan biosynthesis.</text>
</comment>
<evidence type="ECO:0000256" key="6">
    <source>
        <dbReference type="ARBA" id="ARBA00022984"/>
    </source>
</evidence>
<dbReference type="Gene3D" id="3.40.50.2000">
    <property type="entry name" value="Glycogen Phosphorylase B"/>
    <property type="match status" value="2"/>
</dbReference>
<dbReference type="NCBIfam" id="TIGR01133">
    <property type="entry name" value="murG"/>
    <property type="match status" value="1"/>
</dbReference>
<keyword evidence="7 10" id="KW-0472">Membrane</keyword>
<feature type="binding site" evidence="10">
    <location>
        <position position="292"/>
    </location>
    <ligand>
        <name>UDP-N-acetyl-alpha-D-glucosamine</name>
        <dbReference type="ChEBI" id="CHEBI:57705"/>
    </ligand>
</feature>
<dbReference type="Proteomes" id="UP000824175">
    <property type="component" value="Unassembled WGS sequence"/>
</dbReference>
<keyword evidence="1 10" id="KW-1003">Cell membrane</keyword>
<dbReference type="GO" id="GO:0071555">
    <property type="term" value="P:cell wall organization"/>
    <property type="evidence" value="ECO:0007669"/>
    <property type="project" value="UniProtKB-KW"/>
</dbReference>
<evidence type="ECO:0000313" key="14">
    <source>
        <dbReference type="Proteomes" id="UP000824175"/>
    </source>
</evidence>
<comment type="function">
    <text evidence="10">Cell wall formation. Catalyzes the transfer of a GlcNAc subunit on undecaprenyl-pyrophosphoryl-MurNAc-pentapeptide (lipid intermediate I) to form undecaprenyl-pyrophosphoryl-MurNAc-(pentapeptide)GlcNAc (lipid intermediate II).</text>
</comment>
<proteinExistence type="inferred from homology"/>
<evidence type="ECO:0000259" key="12">
    <source>
        <dbReference type="Pfam" id="PF04101"/>
    </source>
</evidence>
<dbReference type="HAMAP" id="MF_00033">
    <property type="entry name" value="MurG"/>
    <property type="match status" value="1"/>
</dbReference>
<dbReference type="Pfam" id="PF04101">
    <property type="entry name" value="Glyco_tran_28_C"/>
    <property type="match status" value="1"/>
</dbReference>
<evidence type="ECO:0000256" key="7">
    <source>
        <dbReference type="ARBA" id="ARBA00023136"/>
    </source>
</evidence>
<evidence type="ECO:0000256" key="1">
    <source>
        <dbReference type="ARBA" id="ARBA00022475"/>
    </source>
</evidence>
<evidence type="ECO:0000256" key="5">
    <source>
        <dbReference type="ARBA" id="ARBA00022960"/>
    </source>
</evidence>
<evidence type="ECO:0000256" key="8">
    <source>
        <dbReference type="ARBA" id="ARBA00023306"/>
    </source>
</evidence>
<feature type="domain" description="Glycosyltransferase family 28 N-terminal" evidence="11">
    <location>
        <begin position="3"/>
        <end position="140"/>
    </location>
</feature>
<feature type="binding site" evidence="10">
    <location>
        <position position="123"/>
    </location>
    <ligand>
        <name>UDP-N-acetyl-alpha-D-glucosamine</name>
        <dbReference type="ChEBI" id="CHEBI:57705"/>
    </ligand>
</feature>
<name>A0A9D1HNI1_9FIRM</name>
<dbReference type="PANTHER" id="PTHR21015">
    <property type="entry name" value="UDP-N-ACETYLGLUCOSAMINE--N-ACETYLMURAMYL-(PENTAPEPTIDE) PYROPHOSPHORYL-UNDECAPRENOL N-ACETYLGLUCOSAMINE TRANSFERASE 1"/>
    <property type="match status" value="1"/>
</dbReference>
<organism evidence="13 14">
    <name type="scientific">Candidatus Fimiplasma intestinipullorum</name>
    <dbReference type="NCBI Taxonomy" id="2840825"/>
    <lineage>
        <taxon>Bacteria</taxon>
        <taxon>Bacillati</taxon>
        <taxon>Bacillota</taxon>
        <taxon>Clostridia</taxon>
        <taxon>Eubacteriales</taxon>
        <taxon>Candidatus Fimiplasma</taxon>
    </lineage>
</organism>
<dbReference type="CDD" id="cd03785">
    <property type="entry name" value="GT28_MurG"/>
    <property type="match status" value="1"/>
</dbReference>
<dbReference type="GO" id="GO:0005975">
    <property type="term" value="P:carbohydrate metabolic process"/>
    <property type="evidence" value="ECO:0007669"/>
    <property type="project" value="InterPro"/>
</dbReference>
<feature type="binding site" evidence="10">
    <location>
        <position position="194"/>
    </location>
    <ligand>
        <name>UDP-N-acetyl-alpha-D-glucosamine</name>
        <dbReference type="ChEBI" id="CHEBI:57705"/>
    </ligand>
</feature>
<keyword evidence="4 10" id="KW-0808">Transferase</keyword>
<evidence type="ECO:0000256" key="4">
    <source>
        <dbReference type="ARBA" id="ARBA00022679"/>
    </source>
</evidence>
<keyword evidence="9 10" id="KW-0961">Cell wall biogenesis/degradation</keyword>
<reference evidence="13" key="2">
    <citation type="journal article" date="2021" name="PeerJ">
        <title>Extensive microbial diversity within the chicken gut microbiome revealed by metagenomics and culture.</title>
        <authorList>
            <person name="Gilroy R."/>
            <person name="Ravi A."/>
            <person name="Getino M."/>
            <person name="Pursley I."/>
            <person name="Horton D.L."/>
            <person name="Alikhan N.F."/>
            <person name="Baker D."/>
            <person name="Gharbi K."/>
            <person name="Hall N."/>
            <person name="Watson M."/>
            <person name="Adriaenssens E.M."/>
            <person name="Foster-Nyarko E."/>
            <person name="Jarju S."/>
            <person name="Secka A."/>
            <person name="Antonio M."/>
            <person name="Oren A."/>
            <person name="Chaudhuri R.R."/>
            <person name="La Ragione R."/>
            <person name="Hildebrand F."/>
            <person name="Pallen M.J."/>
        </authorList>
    </citation>
    <scope>NUCLEOTIDE SEQUENCE</scope>
    <source>
        <strain evidence="13">CHK195-11698</strain>
    </source>
</reference>
<keyword evidence="2 10" id="KW-0132">Cell division</keyword>
<dbReference type="InterPro" id="IPR007235">
    <property type="entry name" value="Glyco_trans_28_C"/>
</dbReference>
<evidence type="ECO:0000256" key="2">
    <source>
        <dbReference type="ARBA" id="ARBA00022618"/>
    </source>
</evidence>
<dbReference type="GO" id="GO:0051301">
    <property type="term" value="P:cell division"/>
    <property type="evidence" value="ECO:0007669"/>
    <property type="project" value="UniProtKB-KW"/>
</dbReference>
<keyword evidence="5 10" id="KW-0133">Cell shape</keyword>
<dbReference type="InterPro" id="IPR006009">
    <property type="entry name" value="GlcNAc_MurG"/>
</dbReference>
<dbReference type="InterPro" id="IPR004276">
    <property type="entry name" value="GlycoTrans_28_N"/>
</dbReference>
<dbReference type="PANTHER" id="PTHR21015:SF22">
    <property type="entry name" value="GLYCOSYLTRANSFERASE"/>
    <property type="match status" value="1"/>
</dbReference>
<feature type="binding site" evidence="10">
    <location>
        <begin position="10"/>
        <end position="12"/>
    </location>
    <ligand>
        <name>UDP-N-acetyl-alpha-D-glucosamine</name>
        <dbReference type="ChEBI" id="CHEBI:57705"/>
    </ligand>
</feature>
<accession>A0A9D1HNI1</accession>
<dbReference type="Pfam" id="PF03033">
    <property type="entry name" value="Glyco_transf_28"/>
    <property type="match status" value="1"/>
</dbReference>